<dbReference type="Gene3D" id="3.90.1200.10">
    <property type="match status" value="1"/>
</dbReference>
<evidence type="ECO:0000313" key="3">
    <source>
        <dbReference type="Proteomes" id="UP000218606"/>
    </source>
</evidence>
<name>A0AAN1LBS5_9RHOB</name>
<keyword evidence="2" id="KW-0723">Serine/threonine-protein kinase</keyword>
<evidence type="ECO:0000259" key="1">
    <source>
        <dbReference type="Pfam" id="PF01636"/>
    </source>
</evidence>
<proteinExistence type="predicted"/>
<sequence length="342" mass="38648">MAPIVTDHEYQAAIENVQARAKAFWPRIASDLGLAAEGVRFRQLLVNSQYQHVRSVQEVTTATGQRYVLRAVFDDTTAARQIRVLDRHQQAALDLQSVCGVSSPDVLWRDQDSAVVLMDFVQGETAYRELAMTEYGFGDRAEVLRRIGCAVAELHRVSDAGDMQFWPKPFLRQISARAEAVRAGKFRVLKPKRYLGLCALLHREARRARKQTFRGALEHGDLHLRNILMCDSEVSFIDYSNHDGMFPQRDIADIWLSNCPDHLAAEGRTPGFGGVARADWAAFEEGYGAELTADPIFRFFFTWRLFKLWSALGRKRSEPRQRTQDVAAAAEHVLEQLLAAEG</sequence>
<evidence type="ECO:0000313" key="2">
    <source>
        <dbReference type="EMBL" id="ATG44911.1"/>
    </source>
</evidence>
<dbReference type="GO" id="GO:0004674">
    <property type="term" value="F:protein serine/threonine kinase activity"/>
    <property type="evidence" value="ECO:0007669"/>
    <property type="project" value="UniProtKB-KW"/>
</dbReference>
<organism evidence="2 3">
    <name type="scientific">Phaeobacter piscinae</name>
    <dbReference type="NCBI Taxonomy" id="1580596"/>
    <lineage>
        <taxon>Bacteria</taxon>
        <taxon>Pseudomonadati</taxon>
        <taxon>Pseudomonadota</taxon>
        <taxon>Alphaproteobacteria</taxon>
        <taxon>Rhodobacterales</taxon>
        <taxon>Roseobacteraceae</taxon>
        <taxon>Phaeobacter</taxon>
    </lineage>
</organism>
<dbReference type="Proteomes" id="UP000218606">
    <property type="component" value="Chromosome"/>
</dbReference>
<dbReference type="EMBL" id="CP010767">
    <property type="protein sequence ID" value="ATG44911.1"/>
    <property type="molecule type" value="Genomic_DNA"/>
</dbReference>
<dbReference type="Pfam" id="PF01636">
    <property type="entry name" value="APH"/>
    <property type="match status" value="1"/>
</dbReference>
<feature type="domain" description="Aminoglycoside phosphotransferase" evidence="1">
    <location>
        <begin position="59"/>
        <end position="263"/>
    </location>
</feature>
<dbReference type="InterPro" id="IPR002575">
    <property type="entry name" value="Aminoglycoside_PTrfase"/>
</dbReference>
<protein>
    <submittedName>
        <fullName evidence="2">Serine/threonine protein kinase</fullName>
    </submittedName>
</protein>
<dbReference type="SUPFAM" id="SSF56112">
    <property type="entry name" value="Protein kinase-like (PK-like)"/>
    <property type="match status" value="1"/>
</dbReference>
<keyword evidence="2" id="KW-0418">Kinase</keyword>
<reference evidence="2 3" key="1">
    <citation type="journal article" date="2017" name="Front. Microbiol.">
        <title>Phaeobacter piscinae sp. nov., a species of the Roseobacter group and potential aquaculture probiont.</title>
        <authorList>
            <person name="Sonnenschein E.C."/>
            <person name="Phippen C.B.W."/>
            <person name="Nielsen K.F."/>
            <person name="Mateiu R.V."/>
            <person name="Melchiorsen J."/>
            <person name="Gram L."/>
            <person name="Overmann J."/>
            <person name="Freese H.M."/>
        </authorList>
    </citation>
    <scope>NUCLEOTIDE SEQUENCE [LARGE SCALE GENOMIC DNA]</scope>
    <source>
        <strain evidence="2 3">P13</strain>
    </source>
</reference>
<gene>
    <name evidence="2" type="ORF">PhaeoP13_03013</name>
</gene>
<accession>A0AAN1LBS5</accession>
<dbReference type="InterPro" id="IPR011009">
    <property type="entry name" value="Kinase-like_dom_sf"/>
</dbReference>
<dbReference type="AlphaFoldDB" id="A0AAN1LBS5"/>
<keyword evidence="2" id="KW-0808">Transferase</keyword>